<reference evidence="3" key="1">
    <citation type="submission" date="2016-11" db="EMBL/GenBank/DDBJ databases">
        <title>The genome sequence of Colletotrichum cuscutae.</title>
        <authorList>
            <person name="Baroncelli R."/>
        </authorList>
    </citation>
    <scope>NUCLEOTIDE SEQUENCE</scope>
    <source>
        <strain evidence="3">IMI 304802</strain>
    </source>
</reference>
<evidence type="ECO:0000313" key="4">
    <source>
        <dbReference type="Proteomes" id="UP001239213"/>
    </source>
</evidence>
<evidence type="ECO:0000313" key="3">
    <source>
        <dbReference type="EMBL" id="KAK1448571.1"/>
    </source>
</evidence>
<evidence type="ECO:0000256" key="1">
    <source>
        <dbReference type="SAM" id="MobiDB-lite"/>
    </source>
</evidence>
<feature type="chain" id="PRO_5042463145" description="Secreted protein" evidence="2">
    <location>
        <begin position="29"/>
        <end position="141"/>
    </location>
</feature>
<evidence type="ECO:0000256" key="2">
    <source>
        <dbReference type="SAM" id="SignalP"/>
    </source>
</evidence>
<name>A0AAI9TZ36_9PEZI</name>
<keyword evidence="4" id="KW-1185">Reference proteome</keyword>
<gene>
    <name evidence="3" type="ORF">CCUS01_11532</name>
</gene>
<feature type="compositionally biased region" description="Polar residues" evidence="1">
    <location>
        <begin position="52"/>
        <end position="64"/>
    </location>
</feature>
<accession>A0AAI9TZ36</accession>
<comment type="caution">
    <text evidence="3">The sequence shown here is derived from an EMBL/GenBank/DDBJ whole genome shotgun (WGS) entry which is preliminary data.</text>
</comment>
<evidence type="ECO:0008006" key="5">
    <source>
        <dbReference type="Google" id="ProtNLM"/>
    </source>
</evidence>
<protein>
    <recommendedName>
        <fullName evidence="5">Secreted protein</fullName>
    </recommendedName>
</protein>
<dbReference type="Proteomes" id="UP001239213">
    <property type="component" value="Unassembled WGS sequence"/>
</dbReference>
<dbReference type="AlphaFoldDB" id="A0AAI9TZ36"/>
<sequence length="141" mass="15747">MTFGPGILSPLIVLQLIFLSDLFCLSPADRDYERRAHRLPTRTMTTRRDRIASTSSRPAYNSSVFACPSSTSPSVSSQYSTRPTQRTSAGTTNDAGTLAQLSLQPHRTPHIHIELFCRPTSPPRIHLSFGRNFRSLTWTAQ</sequence>
<feature type="compositionally biased region" description="Low complexity" evidence="1">
    <location>
        <begin position="69"/>
        <end position="80"/>
    </location>
</feature>
<organism evidence="3 4">
    <name type="scientific">Colletotrichum cuscutae</name>
    <dbReference type="NCBI Taxonomy" id="1209917"/>
    <lineage>
        <taxon>Eukaryota</taxon>
        <taxon>Fungi</taxon>
        <taxon>Dikarya</taxon>
        <taxon>Ascomycota</taxon>
        <taxon>Pezizomycotina</taxon>
        <taxon>Sordariomycetes</taxon>
        <taxon>Hypocreomycetidae</taxon>
        <taxon>Glomerellales</taxon>
        <taxon>Glomerellaceae</taxon>
        <taxon>Colletotrichum</taxon>
        <taxon>Colletotrichum acutatum species complex</taxon>
    </lineage>
</organism>
<feature type="region of interest" description="Disordered" evidence="1">
    <location>
        <begin position="45"/>
        <end position="93"/>
    </location>
</feature>
<keyword evidence="2" id="KW-0732">Signal</keyword>
<proteinExistence type="predicted"/>
<feature type="compositionally biased region" description="Polar residues" evidence="1">
    <location>
        <begin position="81"/>
        <end position="93"/>
    </location>
</feature>
<feature type="signal peptide" evidence="2">
    <location>
        <begin position="1"/>
        <end position="28"/>
    </location>
</feature>
<dbReference type="EMBL" id="MPDP01000306">
    <property type="protein sequence ID" value="KAK1448571.1"/>
    <property type="molecule type" value="Genomic_DNA"/>
</dbReference>